<keyword evidence="5 7" id="KW-0807">Transducer</keyword>
<dbReference type="InterPro" id="IPR003660">
    <property type="entry name" value="HAMP_dom"/>
</dbReference>
<proteinExistence type="inferred from homology"/>
<dbReference type="PROSITE" id="PS50111">
    <property type="entry name" value="CHEMOTAXIS_TRANSDUC_2"/>
    <property type="match status" value="1"/>
</dbReference>
<dbReference type="PANTHER" id="PTHR32089">
    <property type="entry name" value="METHYL-ACCEPTING CHEMOTAXIS PROTEIN MCPB"/>
    <property type="match status" value="1"/>
</dbReference>
<dbReference type="RefSeq" id="WP_263529789.1">
    <property type="nucleotide sequence ID" value="NZ_JAOVZB010000002.1"/>
</dbReference>
<dbReference type="PRINTS" id="PR00260">
    <property type="entry name" value="CHEMTRNSDUCR"/>
</dbReference>
<dbReference type="Pfam" id="PF00015">
    <property type="entry name" value="MCPsignal"/>
    <property type="match status" value="1"/>
</dbReference>
<keyword evidence="4 8" id="KW-0472">Membrane</keyword>
<evidence type="ECO:0000313" key="11">
    <source>
        <dbReference type="EMBL" id="MCV2402409.1"/>
    </source>
</evidence>
<dbReference type="Proteomes" id="UP001209713">
    <property type="component" value="Unassembled WGS sequence"/>
</dbReference>
<dbReference type="InterPro" id="IPR004090">
    <property type="entry name" value="Chemotax_Me-accpt_rcpt"/>
</dbReference>
<keyword evidence="12" id="KW-1185">Reference proteome</keyword>
<accession>A0ABT2YR93</accession>
<comment type="caution">
    <text evidence="11">The sequence shown here is derived from an EMBL/GenBank/DDBJ whole genome shotgun (WGS) entry which is preliminary data.</text>
</comment>
<dbReference type="EMBL" id="JAOVZB010000002">
    <property type="protein sequence ID" value="MCV2402409.1"/>
    <property type="molecule type" value="Genomic_DNA"/>
</dbReference>
<evidence type="ECO:0000259" key="9">
    <source>
        <dbReference type="PROSITE" id="PS50111"/>
    </source>
</evidence>
<comment type="subcellular location">
    <subcellularLocation>
        <location evidence="1">Membrane</location>
        <topology evidence="1">Multi-pass membrane protein</topology>
    </subcellularLocation>
</comment>
<evidence type="ECO:0000256" key="2">
    <source>
        <dbReference type="ARBA" id="ARBA00022692"/>
    </source>
</evidence>
<evidence type="ECO:0000256" key="7">
    <source>
        <dbReference type="PROSITE-ProRule" id="PRU00284"/>
    </source>
</evidence>
<keyword evidence="3 8" id="KW-1133">Transmembrane helix</keyword>
<dbReference type="Gene3D" id="3.30.450.20">
    <property type="entry name" value="PAS domain"/>
    <property type="match status" value="1"/>
</dbReference>
<feature type="transmembrane region" description="Helical" evidence="8">
    <location>
        <begin position="14"/>
        <end position="33"/>
    </location>
</feature>
<dbReference type="CDD" id="cd11386">
    <property type="entry name" value="MCP_signal"/>
    <property type="match status" value="1"/>
</dbReference>
<evidence type="ECO:0000256" key="1">
    <source>
        <dbReference type="ARBA" id="ARBA00004141"/>
    </source>
</evidence>
<dbReference type="PROSITE" id="PS50885">
    <property type="entry name" value="HAMP"/>
    <property type="match status" value="1"/>
</dbReference>
<dbReference type="SMART" id="SM00283">
    <property type="entry name" value="MA"/>
    <property type="match status" value="1"/>
</dbReference>
<evidence type="ECO:0000313" key="12">
    <source>
        <dbReference type="Proteomes" id="UP001209713"/>
    </source>
</evidence>
<feature type="transmembrane region" description="Helical" evidence="8">
    <location>
        <begin position="315"/>
        <end position="338"/>
    </location>
</feature>
<evidence type="ECO:0000256" key="5">
    <source>
        <dbReference type="ARBA" id="ARBA00023224"/>
    </source>
</evidence>
<feature type="domain" description="Methyl-accepting transducer" evidence="9">
    <location>
        <begin position="400"/>
        <end position="636"/>
    </location>
</feature>
<dbReference type="PANTHER" id="PTHR32089:SF119">
    <property type="entry name" value="METHYL-ACCEPTING CHEMOTAXIS PROTEIN CTPL"/>
    <property type="match status" value="1"/>
</dbReference>
<evidence type="ECO:0000256" key="8">
    <source>
        <dbReference type="SAM" id="Phobius"/>
    </source>
</evidence>
<evidence type="ECO:0000256" key="4">
    <source>
        <dbReference type="ARBA" id="ARBA00023136"/>
    </source>
</evidence>
<dbReference type="Pfam" id="PF17201">
    <property type="entry name" value="Cache_3-Cache_2"/>
    <property type="match status" value="1"/>
</dbReference>
<protein>
    <submittedName>
        <fullName evidence="11">Methyl-accepting chemotaxis protein</fullName>
    </submittedName>
</protein>
<comment type="similarity">
    <text evidence="6">Belongs to the methyl-accepting chemotaxis (MCP) protein family.</text>
</comment>
<dbReference type="InterPro" id="IPR033462">
    <property type="entry name" value="Cache_3-Cache_2"/>
</dbReference>
<evidence type="ECO:0000256" key="3">
    <source>
        <dbReference type="ARBA" id="ARBA00022989"/>
    </source>
</evidence>
<evidence type="ECO:0000256" key="6">
    <source>
        <dbReference type="ARBA" id="ARBA00029447"/>
    </source>
</evidence>
<organism evidence="11 12">
    <name type="scientific">Marinomonas sargassi</name>
    <dbReference type="NCBI Taxonomy" id="2984494"/>
    <lineage>
        <taxon>Bacteria</taxon>
        <taxon>Pseudomonadati</taxon>
        <taxon>Pseudomonadota</taxon>
        <taxon>Gammaproteobacteria</taxon>
        <taxon>Oceanospirillales</taxon>
        <taxon>Oceanospirillaceae</taxon>
        <taxon>Marinomonas</taxon>
    </lineage>
</organism>
<dbReference type="InterPro" id="IPR004089">
    <property type="entry name" value="MCPsignal_dom"/>
</dbReference>
<feature type="domain" description="HAMP" evidence="10">
    <location>
        <begin position="339"/>
        <end position="395"/>
    </location>
</feature>
<keyword evidence="2 8" id="KW-0812">Transmembrane</keyword>
<dbReference type="SUPFAM" id="SSF58104">
    <property type="entry name" value="Methyl-accepting chemotaxis protein (MCP) signaling domain"/>
    <property type="match status" value="1"/>
</dbReference>
<name>A0ABT2YR93_9GAMM</name>
<reference evidence="11 12" key="1">
    <citation type="submission" date="2022-10" db="EMBL/GenBank/DDBJ databases">
        <title>Marinomonas transparenta sp. nov. and Marinomonas sargassi sp. nov., isolated from marine alga (Sargassum natans (L.) Gaillon).</title>
        <authorList>
            <person name="Wang Y."/>
        </authorList>
    </citation>
    <scope>NUCLEOTIDE SEQUENCE [LARGE SCALE GENOMIC DNA]</scope>
    <source>
        <strain evidence="11 12">C2222</strain>
    </source>
</reference>
<dbReference type="Gene3D" id="1.10.287.950">
    <property type="entry name" value="Methyl-accepting chemotaxis protein"/>
    <property type="match status" value="1"/>
</dbReference>
<sequence length="673" mass="73535">MLSKIRKVALPKQLGFGVLIFVSLIFVVLMAVISELFTNKIDSIVTTHQLKEAELIANQLSESYYTLKTDLQHSSDFLNSQLKDVQIVADKPILLEGAEMPTLRLRYQRLNGHSTFMKNFTKTSGFETSIIYQKSGVFYRIAHSQKGISNTLADGVISQSLQADKAYIGKIMLGNKSYIALYSSLSNLPNFFSEILIPYEQVLSPLTVSINKMKFGKDGYVYVSDGKLNRGELIIHPTLTGESLFSITGGDTNVDKAFSDMYEASSGVVYYTLDVQGINSVSRESKVIFRAVPGWDWVVSLKTYSDEYQEDVNSILYLIALVSLVSSVALTAILWFLIRRALKPLQALSKGLSQLGQGNLAFEFPNSIDDDSKNEIDLLQRDAVLMRDNLVRLVNKIHLSSLELVKSTQSISESSVDLRGSATTSQGACLHVASSISQMSSSIEEVSHSASLVSQESQNVRSSTEKGNQAVKSVEQTVAQLSSAFGQASETIKMVEESSSNIGNVVNVINEIAEQTNLLALNAAIEAARAGEQGRGFAVVADEVRVLAQRTQQSTEEIQKVVETLQRNSKSAVQDMEDGGEQVKRSVDLAKEAGKLLETIYDSIKVVESGVGNVAATTEEQSVASTEIRQNAISLEEAATETLQQADNTQGHSDDIRAIADGLKKDLAVFTLK</sequence>
<gene>
    <name evidence="11" type="ORF">OFY17_05840</name>
</gene>
<evidence type="ECO:0000259" key="10">
    <source>
        <dbReference type="PROSITE" id="PS50885"/>
    </source>
</evidence>